<dbReference type="OrthoDB" id="9766061at2"/>
<accession>A0A1V4HSE1</accession>
<dbReference type="RefSeq" id="WP_079408851.1">
    <property type="nucleotide sequence ID" value="NZ_MBTG01000001.1"/>
</dbReference>
<keyword evidence="2" id="KW-1185">Reference proteome</keyword>
<dbReference type="AlphaFoldDB" id="A0A1V4HSE1"/>
<organism evidence="1 2">
    <name type="scientific">Paenibacillus ferrarius</name>
    <dbReference type="NCBI Taxonomy" id="1469647"/>
    <lineage>
        <taxon>Bacteria</taxon>
        <taxon>Bacillati</taxon>
        <taxon>Bacillota</taxon>
        <taxon>Bacilli</taxon>
        <taxon>Bacillales</taxon>
        <taxon>Paenibacillaceae</taxon>
        <taxon>Paenibacillus</taxon>
    </lineage>
</organism>
<gene>
    <name evidence="1" type="ORF">BC351_01005</name>
</gene>
<comment type="caution">
    <text evidence="1">The sequence shown here is derived from an EMBL/GenBank/DDBJ whole genome shotgun (WGS) entry which is preliminary data.</text>
</comment>
<dbReference type="Proteomes" id="UP000190626">
    <property type="component" value="Unassembled WGS sequence"/>
</dbReference>
<proteinExistence type="predicted"/>
<dbReference type="EMBL" id="MBTG01000001">
    <property type="protein sequence ID" value="OPH61851.1"/>
    <property type="molecule type" value="Genomic_DNA"/>
</dbReference>
<evidence type="ECO:0000313" key="2">
    <source>
        <dbReference type="Proteomes" id="UP000190626"/>
    </source>
</evidence>
<sequence length="117" mass="13572">MNKIIKFVNETDIPDMVKYITNGDKEVWKVINQIKEGSLEFMSKAQELVDELSKHLVEYKPKMIVEALEDCMNNFRKGQRLEITAVTNGGVVLEDLADIEEKWIRKYFKVVGMSECL</sequence>
<reference evidence="2" key="1">
    <citation type="submission" date="2016-07" db="EMBL/GenBank/DDBJ databases">
        <authorList>
            <person name="Florea S."/>
            <person name="Webb J.S."/>
            <person name="Jaromczyk J."/>
            <person name="Schardl C.L."/>
        </authorList>
    </citation>
    <scope>NUCLEOTIDE SEQUENCE [LARGE SCALE GENOMIC DNA]</scope>
    <source>
        <strain evidence="2">CY1</strain>
    </source>
</reference>
<name>A0A1V4HSE1_9BACL</name>
<dbReference type="STRING" id="1469647.BC351_01005"/>
<protein>
    <submittedName>
        <fullName evidence="1">Uncharacterized protein</fullName>
    </submittedName>
</protein>
<evidence type="ECO:0000313" key="1">
    <source>
        <dbReference type="EMBL" id="OPH61851.1"/>
    </source>
</evidence>